<sequence length="98" mass="10806">MRSLVGTYASLMQLPPYICADLSTRASLRSSAARRPAIVLPALPHPMTRTSAVDSLFNNGLPFRIYAIGDRWFIKAPTMLCELVQQGTRLAEARLMLG</sequence>
<dbReference type="Proteomes" id="UP000053711">
    <property type="component" value="Unassembled WGS sequence"/>
</dbReference>
<dbReference type="EMBL" id="AOST01000007">
    <property type="protein sequence ID" value="ERF67825.1"/>
    <property type="molecule type" value="Genomic_DNA"/>
</dbReference>
<evidence type="ECO:0000313" key="1">
    <source>
        <dbReference type="EMBL" id="ERF67825.1"/>
    </source>
</evidence>
<proteinExistence type="predicted"/>
<keyword evidence="2" id="KW-1185">Reference proteome</keyword>
<protein>
    <submittedName>
        <fullName evidence="1">Uncharacterized protein</fullName>
    </submittedName>
</protein>
<comment type="caution">
    <text evidence="1">The sequence shown here is derived from an EMBL/GenBank/DDBJ whole genome shotgun (WGS) entry which is preliminary data.</text>
</comment>
<organism evidence="1 2">
    <name type="scientific">Cutibacterium granulosum TM11</name>
    <dbReference type="NCBI Taxonomy" id="1292373"/>
    <lineage>
        <taxon>Bacteria</taxon>
        <taxon>Bacillati</taxon>
        <taxon>Actinomycetota</taxon>
        <taxon>Actinomycetes</taxon>
        <taxon>Propionibacteriales</taxon>
        <taxon>Propionibacteriaceae</taxon>
        <taxon>Cutibacterium</taxon>
    </lineage>
</organism>
<reference evidence="1 2" key="1">
    <citation type="journal article" date="2013" name="BMC Genomics">
        <title>Comparative genomics reveals distinct host-interacting traits of three major human-associated propionibacteria.</title>
        <authorList>
            <person name="Mak T.N."/>
            <person name="Schmid M."/>
            <person name="Brzuszkiewicz E."/>
            <person name="Zeng G."/>
            <person name="Meyer R."/>
            <person name="Sfanos K.S."/>
            <person name="Brinkmann V."/>
            <person name="Meyer T.F."/>
            <person name="Bruggemann H."/>
        </authorList>
    </citation>
    <scope>NUCLEOTIDE SEQUENCE [LARGE SCALE GENOMIC DNA]</scope>
    <source>
        <strain evidence="1 2">TM11</strain>
    </source>
</reference>
<accession>A0ACB4UQS8</accession>
<name>A0ACB4UQS8_9ACTN</name>
<gene>
    <name evidence="1" type="ORF">H640_00797</name>
</gene>
<evidence type="ECO:0000313" key="2">
    <source>
        <dbReference type="Proteomes" id="UP000053711"/>
    </source>
</evidence>